<dbReference type="InterPro" id="IPR025943">
    <property type="entry name" value="Sigma_54_int_dom_ATP-bd_2"/>
</dbReference>
<dbReference type="PROSITE" id="PS00688">
    <property type="entry name" value="SIGMA54_INTERACT_3"/>
    <property type="match status" value="1"/>
</dbReference>
<dbReference type="PROSITE" id="PS50113">
    <property type="entry name" value="PAC"/>
    <property type="match status" value="1"/>
</dbReference>
<evidence type="ECO:0000256" key="5">
    <source>
        <dbReference type="ARBA" id="ARBA00023163"/>
    </source>
</evidence>
<dbReference type="InterPro" id="IPR003593">
    <property type="entry name" value="AAA+_ATPase"/>
</dbReference>
<dbReference type="SUPFAM" id="SSF46689">
    <property type="entry name" value="Homeodomain-like"/>
    <property type="match status" value="1"/>
</dbReference>
<dbReference type="NCBIfam" id="TIGR00229">
    <property type="entry name" value="sensory_box"/>
    <property type="match status" value="1"/>
</dbReference>
<dbReference type="SMART" id="SM00382">
    <property type="entry name" value="AAA"/>
    <property type="match status" value="1"/>
</dbReference>
<dbReference type="PANTHER" id="PTHR32071">
    <property type="entry name" value="TRANSCRIPTIONAL REGULATORY PROTEIN"/>
    <property type="match status" value="1"/>
</dbReference>
<reference evidence="10 11" key="1">
    <citation type="submission" date="2020-08" db="EMBL/GenBank/DDBJ databases">
        <title>Genomic Encyclopedia of Type Strains, Phase IV (KMG-IV): sequencing the most valuable type-strain genomes for metagenomic binning, comparative biology and taxonomic classification.</title>
        <authorList>
            <person name="Goeker M."/>
        </authorList>
    </citation>
    <scope>NUCLEOTIDE SEQUENCE [LARGE SCALE GENOMIC DNA]</scope>
    <source>
        <strain evidence="10 11">DSM 24661</strain>
    </source>
</reference>
<dbReference type="Gene3D" id="3.30.450.20">
    <property type="entry name" value="PAS domain"/>
    <property type="match status" value="1"/>
</dbReference>
<sequence length="470" mass="53857">MTINKKISYDILKKFLDYSPNEIYVIDAQGIVCYANRAVEEHCGTKCAELIGKNNTEISLANYWYPRLSPRVLKEKIPMTIEQYTKTGRTLLTTAIPIFNSEGNIEYIIENSRDITENKKITNDLTKANKLIARYKKELEALRNYSGDIPSVFSYSERMMKLIPTIHKIAKTNSTVLILGESGTGKSHMANYIHKNSPQPDGPFISINCASIPDELMESELFGYARGAFTGANSKGNSGLIELANNGTLFLDEIGELSLKMQAKLLQVLQDKSYYKVGGRTLQHMNCRIVAATNRDIYKMIQDKLFREDLYYRLNVFEVELPPLRDRREEIISMALYFLKQFNNKYSRKRKFSEEVLNLFLKYSWPGNVRELSNIIERAVVINKGTVIDSIDLPISEPAIDKDNSKKTQDNYFTEDFFCGSLQETLDYVEKKIIISAYEETKSSYKTAQKLKISQSKASRLIKKYCTNNK</sequence>
<feature type="domain" description="PAC" evidence="9">
    <location>
        <begin position="75"/>
        <end position="127"/>
    </location>
</feature>
<gene>
    <name evidence="10" type="ORF">HNR32_001118</name>
</gene>
<evidence type="ECO:0000259" key="7">
    <source>
        <dbReference type="PROSITE" id="PS50045"/>
    </source>
</evidence>
<protein>
    <submittedName>
        <fullName evidence="10">PAS domain S-box-containing protein</fullName>
    </submittedName>
</protein>
<evidence type="ECO:0000256" key="2">
    <source>
        <dbReference type="ARBA" id="ARBA00022840"/>
    </source>
</evidence>
<evidence type="ECO:0000256" key="1">
    <source>
        <dbReference type="ARBA" id="ARBA00022741"/>
    </source>
</evidence>
<dbReference type="Pfam" id="PF25601">
    <property type="entry name" value="AAA_lid_14"/>
    <property type="match status" value="1"/>
</dbReference>
<evidence type="ECO:0000256" key="6">
    <source>
        <dbReference type="SAM" id="Coils"/>
    </source>
</evidence>
<dbReference type="AlphaFoldDB" id="A0A840UT31"/>
<dbReference type="Gene3D" id="1.10.8.60">
    <property type="match status" value="1"/>
</dbReference>
<dbReference type="SUPFAM" id="SSF52540">
    <property type="entry name" value="P-loop containing nucleoside triphosphate hydrolases"/>
    <property type="match status" value="1"/>
</dbReference>
<dbReference type="InterPro" id="IPR000700">
    <property type="entry name" value="PAS-assoc_C"/>
</dbReference>
<dbReference type="Gene3D" id="3.40.50.300">
    <property type="entry name" value="P-loop containing nucleotide triphosphate hydrolases"/>
    <property type="match status" value="1"/>
</dbReference>
<dbReference type="Proteomes" id="UP000559117">
    <property type="component" value="Unassembled WGS sequence"/>
</dbReference>
<feature type="domain" description="PAS" evidence="8">
    <location>
        <begin position="8"/>
        <end position="84"/>
    </location>
</feature>
<dbReference type="Pfam" id="PF00158">
    <property type="entry name" value="Sigma54_activat"/>
    <property type="match status" value="1"/>
</dbReference>
<dbReference type="GO" id="GO:0003677">
    <property type="term" value="F:DNA binding"/>
    <property type="evidence" value="ECO:0007669"/>
    <property type="project" value="UniProtKB-KW"/>
</dbReference>
<accession>A0A840UT31</accession>
<dbReference type="InterPro" id="IPR025662">
    <property type="entry name" value="Sigma_54_int_dom_ATP-bd_1"/>
</dbReference>
<dbReference type="Gene3D" id="1.10.10.60">
    <property type="entry name" value="Homeodomain-like"/>
    <property type="match status" value="1"/>
</dbReference>
<dbReference type="GO" id="GO:0006355">
    <property type="term" value="P:regulation of DNA-templated transcription"/>
    <property type="evidence" value="ECO:0007669"/>
    <property type="project" value="InterPro"/>
</dbReference>
<dbReference type="InterPro" id="IPR009057">
    <property type="entry name" value="Homeodomain-like_sf"/>
</dbReference>
<feature type="coiled-coil region" evidence="6">
    <location>
        <begin position="118"/>
        <end position="145"/>
    </location>
</feature>
<comment type="caution">
    <text evidence="10">The sequence shown here is derived from an EMBL/GenBank/DDBJ whole genome shotgun (WGS) entry which is preliminary data.</text>
</comment>
<dbReference type="SUPFAM" id="SSF55785">
    <property type="entry name" value="PYP-like sensor domain (PAS domain)"/>
    <property type="match status" value="1"/>
</dbReference>
<dbReference type="FunFam" id="3.40.50.300:FF:000006">
    <property type="entry name" value="DNA-binding transcriptional regulator NtrC"/>
    <property type="match status" value="1"/>
</dbReference>
<dbReference type="EMBL" id="JACHFH010000011">
    <property type="protein sequence ID" value="MBB5335974.1"/>
    <property type="molecule type" value="Genomic_DNA"/>
</dbReference>
<evidence type="ECO:0000259" key="8">
    <source>
        <dbReference type="PROSITE" id="PS50112"/>
    </source>
</evidence>
<proteinExistence type="predicted"/>
<keyword evidence="6" id="KW-0175">Coiled coil</keyword>
<dbReference type="CDD" id="cd00009">
    <property type="entry name" value="AAA"/>
    <property type="match status" value="1"/>
</dbReference>
<dbReference type="InterPro" id="IPR027417">
    <property type="entry name" value="P-loop_NTPase"/>
</dbReference>
<dbReference type="PROSITE" id="PS50045">
    <property type="entry name" value="SIGMA54_INTERACT_4"/>
    <property type="match status" value="1"/>
</dbReference>
<evidence type="ECO:0000256" key="4">
    <source>
        <dbReference type="ARBA" id="ARBA00023125"/>
    </source>
</evidence>
<dbReference type="InterPro" id="IPR025944">
    <property type="entry name" value="Sigma_54_int_dom_CS"/>
</dbReference>
<dbReference type="InterPro" id="IPR035965">
    <property type="entry name" value="PAS-like_dom_sf"/>
</dbReference>
<keyword evidence="3" id="KW-0805">Transcription regulation</keyword>
<name>A0A840UT31_9FIRM</name>
<keyword evidence="2" id="KW-0067">ATP-binding</keyword>
<dbReference type="InterPro" id="IPR058031">
    <property type="entry name" value="AAA_lid_NorR"/>
</dbReference>
<dbReference type="PANTHER" id="PTHR32071:SF57">
    <property type="entry name" value="C4-DICARBOXYLATE TRANSPORT TRANSCRIPTIONAL REGULATORY PROTEIN DCTD"/>
    <property type="match status" value="1"/>
</dbReference>
<evidence type="ECO:0000259" key="9">
    <source>
        <dbReference type="PROSITE" id="PS50113"/>
    </source>
</evidence>
<dbReference type="CDD" id="cd00130">
    <property type="entry name" value="PAS"/>
    <property type="match status" value="1"/>
</dbReference>
<organism evidence="10 11">
    <name type="scientific">Pectinatus brassicae</name>
    <dbReference type="NCBI Taxonomy" id="862415"/>
    <lineage>
        <taxon>Bacteria</taxon>
        <taxon>Bacillati</taxon>
        <taxon>Bacillota</taxon>
        <taxon>Negativicutes</taxon>
        <taxon>Selenomonadales</taxon>
        <taxon>Selenomonadaceae</taxon>
        <taxon>Pectinatus</taxon>
    </lineage>
</organism>
<dbReference type="GO" id="GO:0005524">
    <property type="term" value="F:ATP binding"/>
    <property type="evidence" value="ECO:0007669"/>
    <property type="project" value="UniProtKB-KW"/>
</dbReference>
<dbReference type="Pfam" id="PF13426">
    <property type="entry name" value="PAS_9"/>
    <property type="match status" value="1"/>
</dbReference>
<evidence type="ECO:0000313" key="11">
    <source>
        <dbReference type="Proteomes" id="UP000559117"/>
    </source>
</evidence>
<dbReference type="InterPro" id="IPR002078">
    <property type="entry name" value="Sigma_54_int"/>
</dbReference>
<keyword evidence="5" id="KW-0804">Transcription</keyword>
<evidence type="ECO:0000313" key="10">
    <source>
        <dbReference type="EMBL" id="MBB5335974.1"/>
    </source>
</evidence>
<dbReference type="InterPro" id="IPR000014">
    <property type="entry name" value="PAS"/>
</dbReference>
<evidence type="ECO:0000256" key="3">
    <source>
        <dbReference type="ARBA" id="ARBA00023015"/>
    </source>
</evidence>
<feature type="domain" description="Sigma-54 factor interaction" evidence="7">
    <location>
        <begin position="152"/>
        <end position="381"/>
    </location>
</feature>
<keyword evidence="1" id="KW-0547">Nucleotide-binding</keyword>
<keyword evidence="4" id="KW-0238">DNA-binding</keyword>
<dbReference type="PROSITE" id="PS50112">
    <property type="entry name" value="PAS"/>
    <property type="match status" value="1"/>
</dbReference>
<dbReference type="RefSeq" id="WP_183860488.1">
    <property type="nucleotide sequence ID" value="NZ_JACHFH010000011.1"/>
</dbReference>
<dbReference type="PROSITE" id="PS00676">
    <property type="entry name" value="SIGMA54_INTERACT_2"/>
    <property type="match status" value="1"/>
</dbReference>
<dbReference type="PROSITE" id="PS00675">
    <property type="entry name" value="SIGMA54_INTERACT_1"/>
    <property type="match status" value="1"/>
</dbReference>
<keyword evidence="11" id="KW-1185">Reference proteome</keyword>